<dbReference type="EMBL" id="DTKJ01000043">
    <property type="protein sequence ID" value="HGZ11839.1"/>
    <property type="molecule type" value="Genomic_DNA"/>
</dbReference>
<protein>
    <submittedName>
        <fullName evidence="1">Uncharacterized protein</fullName>
    </submittedName>
</protein>
<evidence type="ECO:0000313" key="1">
    <source>
        <dbReference type="EMBL" id="HGZ11839.1"/>
    </source>
</evidence>
<comment type="caution">
    <text evidence="1">The sequence shown here is derived from an EMBL/GenBank/DDBJ whole genome shotgun (WGS) entry which is preliminary data.</text>
</comment>
<accession>A0A7C5EMM5</accession>
<name>A0A7C5EMM5_9BACT</name>
<dbReference type="AlphaFoldDB" id="A0A7C5EMM5"/>
<gene>
    <name evidence="1" type="ORF">ENW48_06430</name>
</gene>
<proteinExistence type="predicted"/>
<reference evidence="1" key="1">
    <citation type="journal article" date="2020" name="mSystems">
        <title>Genome- and Community-Level Interaction Insights into Carbon Utilization and Element Cycling Functions of Hydrothermarchaeota in Hydrothermal Sediment.</title>
        <authorList>
            <person name="Zhou Z."/>
            <person name="Liu Y."/>
            <person name="Xu W."/>
            <person name="Pan J."/>
            <person name="Luo Z.H."/>
            <person name="Li M."/>
        </authorList>
    </citation>
    <scope>NUCLEOTIDE SEQUENCE [LARGE SCALE GENOMIC DNA]</scope>
    <source>
        <strain evidence="1">SpSt-853</strain>
    </source>
</reference>
<sequence length="99" mass="11770">MLDETDLEEEQDAGFPWEDVQASRANKRLQSRHPVDQKKMTYLPWASACPICHTPADRLAWFYFKSPEWTWELLCGRAGWLVVCDRCRRQVNFFCELMN</sequence>
<organism evidence="1">
    <name type="scientific">Desulfobacca acetoxidans</name>
    <dbReference type="NCBI Taxonomy" id="60893"/>
    <lineage>
        <taxon>Bacteria</taxon>
        <taxon>Pseudomonadati</taxon>
        <taxon>Thermodesulfobacteriota</taxon>
        <taxon>Desulfobaccia</taxon>
        <taxon>Desulfobaccales</taxon>
        <taxon>Desulfobaccaceae</taxon>
        <taxon>Desulfobacca</taxon>
    </lineage>
</organism>